<comment type="caution">
    <text evidence="3">The sequence shown here is derived from an EMBL/GenBank/DDBJ whole genome shotgun (WGS) entry which is preliminary data.</text>
</comment>
<organism evidence="3 4">
    <name type="scientific">Lentinula edodes</name>
    <name type="common">Shiitake mushroom</name>
    <name type="synonym">Lentinus edodes</name>
    <dbReference type="NCBI Taxonomy" id="5353"/>
    <lineage>
        <taxon>Eukaryota</taxon>
        <taxon>Fungi</taxon>
        <taxon>Dikarya</taxon>
        <taxon>Basidiomycota</taxon>
        <taxon>Agaricomycotina</taxon>
        <taxon>Agaricomycetes</taxon>
        <taxon>Agaricomycetidae</taxon>
        <taxon>Agaricales</taxon>
        <taxon>Marasmiineae</taxon>
        <taxon>Omphalotaceae</taxon>
        <taxon>Lentinula</taxon>
    </lineage>
</organism>
<evidence type="ECO:0000256" key="1">
    <source>
        <dbReference type="SAM" id="MobiDB-lite"/>
    </source>
</evidence>
<evidence type="ECO:0000313" key="4">
    <source>
        <dbReference type="Proteomes" id="UP000188533"/>
    </source>
</evidence>
<name>A0A1Q3EHH9_LENED</name>
<dbReference type="CDD" id="cd00084">
    <property type="entry name" value="HMG-box_SF"/>
    <property type="match status" value="1"/>
</dbReference>
<sequence>MLTFYSHHNLYSLSLGPFWLLGSQTGRGFGNPSFCQSSIIPTSSLLILHCSSADLISTFKYLLLEMPKASSTSTSKAASKGANAKTSKAPKEKRPPSAYNIFVSEKIKSWKASNPKANAKDAMKACYSKKAKTPKNTSSPPRSSSLPAADDNDVPSSDSVNA</sequence>
<keyword evidence="4" id="KW-1185">Reference proteome</keyword>
<reference evidence="3 4" key="2">
    <citation type="submission" date="2017-02" db="EMBL/GenBank/DDBJ databases">
        <title>A genome survey and senescence transcriptome analysis in Lentinula edodes.</title>
        <authorList>
            <person name="Sakamoto Y."/>
            <person name="Nakade K."/>
            <person name="Sato S."/>
            <person name="Yoshida Y."/>
            <person name="Miyazaki K."/>
            <person name="Natsume S."/>
            <person name="Konno N."/>
        </authorList>
    </citation>
    <scope>NUCLEOTIDE SEQUENCE [LARGE SCALE GENOMIC DNA]</scope>
    <source>
        <strain evidence="3 4">NBRC 111202</strain>
    </source>
</reference>
<feature type="compositionally biased region" description="Low complexity" evidence="1">
    <location>
        <begin position="138"/>
        <end position="162"/>
    </location>
</feature>
<dbReference type="Proteomes" id="UP000188533">
    <property type="component" value="Unassembled WGS sequence"/>
</dbReference>
<proteinExistence type="predicted"/>
<gene>
    <name evidence="3" type="ORF">LENED_008541</name>
</gene>
<feature type="domain" description="YABBY protein C-terminal" evidence="2">
    <location>
        <begin position="85"/>
        <end position="135"/>
    </location>
</feature>
<evidence type="ECO:0000259" key="2">
    <source>
        <dbReference type="Pfam" id="PF04690"/>
    </source>
</evidence>
<dbReference type="InterPro" id="IPR056775">
    <property type="entry name" value="YABBY_C"/>
</dbReference>
<evidence type="ECO:0000313" key="3">
    <source>
        <dbReference type="EMBL" id="GAW06604.1"/>
    </source>
</evidence>
<dbReference type="AlphaFoldDB" id="A0A1Q3EHH9"/>
<accession>A0A1Q3EHH9</accession>
<feature type="region of interest" description="Disordered" evidence="1">
    <location>
        <begin position="70"/>
        <end position="97"/>
    </location>
</feature>
<feature type="region of interest" description="Disordered" evidence="1">
    <location>
        <begin position="111"/>
        <end position="162"/>
    </location>
</feature>
<dbReference type="InterPro" id="IPR036910">
    <property type="entry name" value="HMG_box_dom_sf"/>
</dbReference>
<dbReference type="EMBL" id="BDGU01000328">
    <property type="protein sequence ID" value="GAW06604.1"/>
    <property type="molecule type" value="Genomic_DNA"/>
</dbReference>
<dbReference type="Pfam" id="PF04690">
    <property type="entry name" value="YABBY"/>
    <property type="match status" value="1"/>
</dbReference>
<dbReference type="SUPFAM" id="SSF47095">
    <property type="entry name" value="HMG-box"/>
    <property type="match status" value="1"/>
</dbReference>
<reference evidence="3 4" key="1">
    <citation type="submission" date="2016-08" db="EMBL/GenBank/DDBJ databases">
        <authorList>
            <consortium name="Lentinula edodes genome sequencing consortium"/>
            <person name="Sakamoto Y."/>
            <person name="Nakade K."/>
            <person name="Sato S."/>
            <person name="Yoshida Y."/>
            <person name="Miyazaki K."/>
            <person name="Natsume S."/>
            <person name="Konno N."/>
        </authorList>
    </citation>
    <scope>NUCLEOTIDE SEQUENCE [LARGE SCALE GENOMIC DNA]</scope>
    <source>
        <strain evidence="3 4">NBRC 111202</strain>
    </source>
</reference>
<dbReference type="Gene3D" id="1.10.30.10">
    <property type="entry name" value="High mobility group box domain"/>
    <property type="match status" value="1"/>
</dbReference>
<protein>
    <recommendedName>
        <fullName evidence="2">YABBY protein C-terminal domain-containing protein</fullName>
    </recommendedName>
</protein>
<feature type="compositionally biased region" description="Low complexity" evidence="1">
    <location>
        <begin position="70"/>
        <end position="87"/>
    </location>
</feature>